<dbReference type="InterPro" id="IPR011051">
    <property type="entry name" value="RmlC_Cupin_sf"/>
</dbReference>
<dbReference type="Gene3D" id="2.60.120.10">
    <property type="entry name" value="Jelly Rolls"/>
    <property type="match status" value="1"/>
</dbReference>
<comment type="similarity">
    <text evidence="2 12">Belongs to the germin family.</text>
</comment>
<comment type="subcellular location">
    <subcellularLocation>
        <location evidence="1 12">Secreted</location>
        <location evidence="1 12">Extracellular space</location>
        <location evidence="1 12">Apoplast</location>
    </subcellularLocation>
</comment>
<feature type="binding site" evidence="10">
    <location>
        <position position="104"/>
    </location>
    <ligand>
        <name>Mn(2+)</name>
        <dbReference type="ChEBI" id="CHEBI:29035"/>
    </ligand>
</feature>
<evidence type="ECO:0000256" key="5">
    <source>
        <dbReference type="ARBA" id="ARBA00022723"/>
    </source>
</evidence>
<dbReference type="Pfam" id="PF00190">
    <property type="entry name" value="Cupin_1"/>
    <property type="match status" value="1"/>
</dbReference>
<dbReference type="SMART" id="SM00835">
    <property type="entry name" value="Cupin_1"/>
    <property type="match status" value="1"/>
</dbReference>
<evidence type="ECO:0000256" key="3">
    <source>
        <dbReference type="ARBA" id="ARBA00022523"/>
    </source>
</evidence>
<evidence type="ECO:0000256" key="9">
    <source>
        <dbReference type="PIRSR" id="PIRSR601929-1"/>
    </source>
</evidence>
<evidence type="ECO:0000256" key="2">
    <source>
        <dbReference type="ARBA" id="ARBA00007456"/>
    </source>
</evidence>
<keyword evidence="8 9" id="KW-0464">Manganese</keyword>
<keyword evidence="7 11" id="KW-1015">Disulfide bond</keyword>
<organism evidence="14 15">
    <name type="scientific">Saponaria officinalis</name>
    <name type="common">Common soapwort</name>
    <name type="synonym">Lychnis saponaria</name>
    <dbReference type="NCBI Taxonomy" id="3572"/>
    <lineage>
        <taxon>Eukaryota</taxon>
        <taxon>Viridiplantae</taxon>
        <taxon>Streptophyta</taxon>
        <taxon>Embryophyta</taxon>
        <taxon>Tracheophyta</taxon>
        <taxon>Spermatophyta</taxon>
        <taxon>Magnoliopsida</taxon>
        <taxon>eudicotyledons</taxon>
        <taxon>Gunneridae</taxon>
        <taxon>Pentapetalae</taxon>
        <taxon>Caryophyllales</taxon>
        <taxon>Caryophyllaceae</taxon>
        <taxon>Caryophylleae</taxon>
        <taxon>Saponaria</taxon>
    </lineage>
</organism>
<feature type="domain" description="Cupin type-1" evidence="13">
    <location>
        <begin position="56"/>
        <end position="201"/>
    </location>
</feature>
<gene>
    <name evidence="14" type="ORF">RND81_11G105700</name>
</gene>
<evidence type="ECO:0000256" key="12">
    <source>
        <dbReference type="RuleBase" id="RU366015"/>
    </source>
</evidence>
<feature type="binding site" evidence="10">
    <location>
        <position position="106"/>
    </location>
    <ligand>
        <name>Mn(2+)</name>
        <dbReference type="ChEBI" id="CHEBI:29035"/>
    </ligand>
</feature>
<protein>
    <recommendedName>
        <fullName evidence="12">Germin-like protein</fullName>
    </recommendedName>
</protein>
<feature type="binding site" evidence="9">
    <location>
        <position position="106"/>
    </location>
    <ligand>
        <name>oxalate</name>
        <dbReference type="ChEBI" id="CHEBI:30623"/>
    </ligand>
</feature>
<keyword evidence="15" id="KW-1185">Reference proteome</keyword>
<dbReference type="InterPro" id="IPR014710">
    <property type="entry name" value="RmlC-like_jellyroll"/>
</dbReference>
<keyword evidence="4 12" id="KW-0964">Secreted</keyword>
<dbReference type="PANTHER" id="PTHR31238">
    <property type="entry name" value="GERMIN-LIKE PROTEIN SUBFAMILY 3 MEMBER 3"/>
    <property type="match status" value="1"/>
</dbReference>
<dbReference type="AlphaFoldDB" id="A0AAW1HKD4"/>
<feature type="binding site" evidence="10">
    <location>
        <position position="110"/>
    </location>
    <ligand>
        <name>Mn(2+)</name>
        <dbReference type="ChEBI" id="CHEBI:29035"/>
    </ligand>
</feature>
<keyword evidence="3 12" id="KW-0052">Apoplast</keyword>
<evidence type="ECO:0000256" key="11">
    <source>
        <dbReference type="PIRSR" id="PIRSR601929-3"/>
    </source>
</evidence>
<proteinExistence type="inferred from homology"/>
<evidence type="ECO:0000256" key="1">
    <source>
        <dbReference type="ARBA" id="ARBA00004271"/>
    </source>
</evidence>
<evidence type="ECO:0000256" key="4">
    <source>
        <dbReference type="ARBA" id="ARBA00022525"/>
    </source>
</evidence>
<evidence type="ECO:0000259" key="13">
    <source>
        <dbReference type="SMART" id="SM00835"/>
    </source>
</evidence>
<dbReference type="SUPFAM" id="SSF51182">
    <property type="entry name" value="RmlC-like cupins"/>
    <property type="match status" value="1"/>
</dbReference>
<keyword evidence="6 12" id="KW-0732">Signal</keyword>
<evidence type="ECO:0000313" key="14">
    <source>
        <dbReference type="EMBL" id="KAK9676857.1"/>
    </source>
</evidence>
<name>A0AAW1HKD4_SAPOF</name>
<dbReference type="InterPro" id="IPR001929">
    <property type="entry name" value="Germin"/>
</dbReference>
<evidence type="ECO:0000313" key="15">
    <source>
        <dbReference type="Proteomes" id="UP001443914"/>
    </source>
</evidence>
<accession>A0AAW1HKD4</accession>
<comment type="caution">
    <text evidence="14">The sequence shown here is derived from an EMBL/GenBank/DDBJ whole genome shotgun (WGS) entry which is preliminary data.</text>
</comment>
<feature type="disulfide bond" evidence="11">
    <location>
        <begin position="27"/>
        <end position="42"/>
    </location>
</feature>
<evidence type="ECO:0000256" key="6">
    <source>
        <dbReference type="ARBA" id="ARBA00022729"/>
    </source>
</evidence>
<dbReference type="CDD" id="cd02241">
    <property type="entry name" value="cupin_OxOx"/>
    <property type="match status" value="1"/>
</dbReference>
<sequence length="211" mass="22739">MMILNILIAFTLLISSSYANTLAFDYCVGDPTLPHGPSGYSCKDPRRVTTNDFAYSGLRTPSNTSNALKYGVSYAIDKQFPALTGMGISMARNDIDVGGVVPLHSHRTAELAILIKGTIVAGFIDTNNKPFYKTLNEGDIFVFPPALEHFQFNVGNVPVVAYAAFPSSNPGFQGISSALFKNNLPTDIIQKISLLDVAQIKKLKAVFGGTN</sequence>
<evidence type="ECO:0000256" key="7">
    <source>
        <dbReference type="ARBA" id="ARBA00023157"/>
    </source>
</evidence>
<keyword evidence="5 9" id="KW-0479">Metal-binding</keyword>
<feature type="signal peptide" evidence="12">
    <location>
        <begin position="1"/>
        <end position="19"/>
    </location>
</feature>
<dbReference type="GO" id="GO:0030145">
    <property type="term" value="F:manganese ion binding"/>
    <property type="evidence" value="ECO:0007669"/>
    <property type="project" value="UniProtKB-UniRule"/>
</dbReference>
<dbReference type="PRINTS" id="PR00325">
    <property type="entry name" value="GERMIN"/>
</dbReference>
<dbReference type="InterPro" id="IPR006045">
    <property type="entry name" value="Cupin_1"/>
</dbReference>
<dbReference type="Proteomes" id="UP001443914">
    <property type="component" value="Unassembled WGS sequence"/>
</dbReference>
<evidence type="ECO:0000256" key="10">
    <source>
        <dbReference type="PIRSR" id="PIRSR601929-2"/>
    </source>
</evidence>
<dbReference type="FunFam" id="2.60.120.10:FF:000047">
    <property type="entry name" value="Auxin-binding protein ABP19a"/>
    <property type="match status" value="1"/>
</dbReference>
<dbReference type="EMBL" id="JBDFQZ010000011">
    <property type="protein sequence ID" value="KAK9676857.1"/>
    <property type="molecule type" value="Genomic_DNA"/>
</dbReference>
<dbReference type="GO" id="GO:0048046">
    <property type="term" value="C:apoplast"/>
    <property type="evidence" value="ECO:0007669"/>
    <property type="project" value="UniProtKB-SubCell"/>
</dbReference>
<feature type="chain" id="PRO_5043086561" description="Germin-like protein" evidence="12">
    <location>
        <begin position="20"/>
        <end position="211"/>
    </location>
</feature>
<evidence type="ECO:0000256" key="8">
    <source>
        <dbReference type="ARBA" id="ARBA00023211"/>
    </source>
</evidence>
<feature type="binding site" evidence="9">
    <location>
        <position position="110"/>
    </location>
    <ligand>
        <name>oxalate</name>
        <dbReference type="ChEBI" id="CHEBI:30623"/>
    </ligand>
</feature>
<reference evidence="14" key="1">
    <citation type="submission" date="2024-03" db="EMBL/GenBank/DDBJ databases">
        <title>WGS assembly of Saponaria officinalis var. Norfolk2.</title>
        <authorList>
            <person name="Jenkins J."/>
            <person name="Shu S."/>
            <person name="Grimwood J."/>
            <person name="Barry K."/>
            <person name="Goodstein D."/>
            <person name="Schmutz J."/>
            <person name="Leebens-Mack J."/>
            <person name="Osbourn A."/>
        </authorList>
    </citation>
    <scope>NUCLEOTIDE SEQUENCE [LARGE SCALE GENOMIC DNA]</scope>
    <source>
        <strain evidence="14">JIC</strain>
    </source>
</reference>
<feature type="binding site" evidence="10">
    <location>
        <position position="149"/>
    </location>
    <ligand>
        <name>Mn(2+)</name>
        <dbReference type="ChEBI" id="CHEBI:29035"/>
    </ligand>
</feature>